<keyword evidence="1" id="KW-1133">Transmembrane helix</keyword>
<proteinExistence type="predicted"/>
<feature type="transmembrane region" description="Helical" evidence="1">
    <location>
        <begin position="157"/>
        <end position="174"/>
    </location>
</feature>
<dbReference type="OrthoDB" id="9796223at2"/>
<dbReference type="AlphaFoldDB" id="A0A3M0B9Z2"/>
<name>A0A3M0B9Z2_9AQUI</name>
<feature type="transmembrane region" description="Helical" evidence="1">
    <location>
        <begin position="96"/>
        <end position="114"/>
    </location>
</feature>
<evidence type="ECO:0000313" key="4">
    <source>
        <dbReference type="Proteomes" id="UP000280842"/>
    </source>
</evidence>
<evidence type="ECO:0000256" key="1">
    <source>
        <dbReference type="SAM" id="Phobius"/>
    </source>
</evidence>
<dbReference type="EMBL" id="REFO01000013">
    <property type="protein sequence ID" value="RMA93294.1"/>
    <property type="molecule type" value="Genomic_DNA"/>
</dbReference>
<reference evidence="3 4" key="1">
    <citation type="submission" date="2018-10" db="EMBL/GenBank/DDBJ databases">
        <title>Genomic Encyclopedia of Archaeal and Bacterial Type Strains, Phase II (KMG-II): from individual species to whole genera.</title>
        <authorList>
            <person name="Goeker M."/>
        </authorList>
    </citation>
    <scope>NUCLEOTIDE SEQUENCE [LARGE SCALE GENOMIC DNA]</scope>
    <source>
        <strain evidence="3 4">VM1</strain>
    </source>
</reference>
<dbReference type="Proteomes" id="UP000280842">
    <property type="component" value="Unassembled WGS sequence"/>
</dbReference>
<feature type="transmembrane region" description="Helical" evidence="1">
    <location>
        <begin position="205"/>
        <end position="222"/>
    </location>
</feature>
<evidence type="ECO:0000313" key="3">
    <source>
        <dbReference type="EMBL" id="RMA93294.1"/>
    </source>
</evidence>
<comment type="caution">
    <text evidence="3">The sequence shown here is derived from an EMBL/GenBank/DDBJ whole genome shotgun (WGS) entry which is preliminary data.</text>
</comment>
<feature type="transmembrane region" description="Helical" evidence="1">
    <location>
        <begin position="320"/>
        <end position="337"/>
    </location>
</feature>
<feature type="domain" description="STT3/PglB/AglB core" evidence="2">
    <location>
        <begin position="421"/>
        <end position="521"/>
    </location>
</feature>
<keyword evidence="1" id="KW-0812">Transmembrane</keyword>
<feature type="transmembrane region" description="Helical" evidence="1">
    <location>
        <begin position="292"/>
        <end position="313"/>
    </location>
</feature>
<feature type="transmembrane region" description="Helical" evidence="1">
    <location>
        <begin position="183"/>
        <end position="199"/>
    </location>
</feature>
<keyword evidence="4" id="KW-1185">Reference proteome</keyword>
<protein>
    <recommendedName>
        <fullName evidence="2">STT3/PglB/AglB core domain-containing protein</fullName>
    </recommendedName>
</protein>
<dbReference type="RefSeq" id="WP_121923463.1">
    <property type="nucleotide sequence ID" value="NZ_REFO01000013.1"/>
</dbReference>
<feature type="transmembrane region" description="Helical" evidence="1">
    <location>
        <begin position="6"/>
        <end position="27"/>
    </location>
</feature>
<feature type="transmembrane region" description="Helical" evidence="1">
    <location>
        <begin position="375"/>
        <end position="398"/>
    </location>
</feature>
<keyword evidence="1" id="KW-0472">Membrane</keyword>
<evidence type="ECO:0000259" key="2">
    <source>
        <dbReference type="Pfam" id="PF21436"/>
    </source>
</evidence>
<feature type="transmembrane region" description="Helical" evidence="1">
    <location>
        <begin position="234"/>
        <end position="257"/>
    </location>
</feature>
<dbReference type="Pfam" id="PF21436">
    <property type="entry name" value="STT3-PglB_core"/>
    <property type="match status" value="1"/>
</dbReference>
<feature type="transmembrane region" description="Helical" evidence="1">
    <location>
        <begin position="126"/>
        <end position="145"/>
    </location>
</feature>
<accession>A0A3M0B9Z2</accession>
<dbReference type="Gene3D" id="3.40.1380.40">
    <property type="match status" value="1"/>
</dbReference>
<gene>
    <name evidence="3" type="ORF">CLV39_1356</name>
</gene>
<organism evidence="3 4">
    <name type="scientific">Hydrogenothermus marinus</name>
    <dbReference type="NCBI Taxonomy" id="133270"/>
    <lineage>
        <taxon>Bacteria</taxon>
        <taxon>Pseudomonadati</taxon>
        <taxon>Aquificota</taxon>
        <taxon>Aquificia</taxon>
        <taxon>Aquificales</taxon>
        <taxon>Hydrogenothermaceae</taxon>
        <taxon>Hydrogenothermus</taxon>
    </lineage>
</organism>
<sequence>MNKNKLMFLIISISFSIVYFFKFRFLIEFIEKYKDYVITGADAFYYARKAKELLENSPNLTIDYLKNVPDFSISFVNFHSYIAYILAKYLHIDLNTIFLLFPPLFAPLFVIPLLSLLKDITKDKELFLFFIPSVTILGSLNIIYAGRTQLGRFDTDFLILFFLFGIYLFVYKLIKNLENIKSVLINLTIIFILYKLFMWHYPKNVFSLMFLFSFVITSFYIYKTKLIKNLKINFLFSLLFFALIMNNELIGSVLSIYKYFTSYIFKITQPSFLPASVSISISELQGLTLKQVINITTDNILAFIIAIFGLILFFYRYKTFFLLLFPVFALGLTSFGSNRFMMYLAPFIGIGVGYGVYIFYSFLKDRFLNTDFLKNTTFTFLLFITFLFSTPPNAFLLIPRPLFSEGIYKSTLEANKYLKEDSYIWAWWDYGLAIQYLLNKGTFTDNGNFNQIKMYSFANSMYTTNPKRTYKLISYLTNKGTKNLIKKNNLINIKIDEYLNLVDNYKEKPKKDVYIFIYGRDLHSDFIPMIGFAGTKIQKFQLPLVKSFYKCMEKDNLIKCPTFSYNLENNTFLVKNQNISQVIFVDREKRIHKKVNFLYELSNKNQTNLINDKNLVLEIIKTKDNKYYELLVSDIFINTMIDKMFVKANKFKNFQLVYDNFPNLVVYKIK</sequence>
<dbReference type="InterPro" id="IPR048999">
    <property type="entry name" value="STT3-PglB_core"/>
</dbReference>
<feature type="transmembrane region" description="Helical" evidence="1">
    <location>
        <begin position="343"/>
        <end position="363"/>
    </location>
</feature>